<evidence type="ECO:0000256" key="1">
    <source>
        <dbReference type="PROSITE-ProRule" id="PRU00510"/>
    </source>
</evidence>
<dbReference type="KEGG" id="atw:C0099_00295"/>
<dbReference type="EMBL" id="CP025682">
    <property type="protein sequence ID" value="AUN93508.1"/>
    <property type="molecule type" value="Genomic_DNA"/>
</dbReference>
<feature type="zinc finger region" description="dksA C4-type" evidence="1">
    <location>
        <begin position="84"/>
        <end position="108"/>
    </location>
</feature>
<organism evidence="2 3">
    <name type="scientific">Pseudazoarcus pumilus</name>
    <dbReference type="NCBI Taxonomy" id="2067960"/>
    <lineage>
        <taxon>Bacteria</taxon>
        <taxon>Pseudomonadati</taxon>
        <taxon>Pseudomonadota</taxon>
        <taxon>Betaproteobacteria</taxon>
        <taxon>Rhodocyclales</taxon>
        <taxon>Zoogloeaceae</taxon>
        <taxon>Pseudazoarcus</taxon>
    </lineage>
</organism>
<evidence type="ECO:0000313" key="2">
    <source>
        <dbReference type="EMBL" id="AUN93508.1"/>
    </source>
</evidence>
<dbReference type="PROSITE" id="PS51128">
    <property type="entry name" value="ZF_DKSA_2"/>
    <property type="match status" value="1"/>
</dbReference>
<dbReference type="SUPFAM" id="SSF57716">
    <property type="entry name" value="Glucocorticoid receptor-like (DNA-binding domain)"/>
    <property type="match status" value="1"/>
</dbReference>
<dbReference type="Gene3D" id="1.20.120.910">
    <property type="entry name" value="DksA, coiled-coil domain"/>
    <property type="match status" value="1"/>
</dbReference>
<protein>
    <submittedName>
        <fullName evidence="2">Molecular chaperone DnaK</fullName>
    </submittedName>
</protein>
<accession>A0A2I6S2R3</accession>
<proteinExistence type="predicted"/>
<reference evidence="2 3" key="1">
    <citation type="submission" date="2018-01" db="EMBL/GenBank/DDBJ databases">
        <authorList>
            <person name="Fu G.-Y."/>
        </authorList>
    </citation>
    <scope>NUCLEOTIDE SEQUENCE [LARGE SCALE GENOMIC DNA]</scope>
    <source>
        <strain evidence="2 3">SY39</strain>
    </source>
</reference>
<name>A0A2I6S2R3_9RHOO</name>
<dbReference type="Proteomes" id="UP000242205">
    <property type="component" value="Chromosome"/>
</dbReference>
<gene>
    <name evidence="2" type="ORF">C0099_00295</name>
</gene>
<sequence length="115" mass="12688">MTIDLEAFRARIAGDLQNLEESLREAESAGRTVMLDQASVGRLSRMDAMQQQAMAQELRARLITSRRRLQAALARIDAGSFGHCCQCDAELDPKRLAHDPAAVFCPDCVAERENG</sequence>
<dbReference type="AlphaFoldDB" id="A0A2I6S2R3"/>
<dbReference type="RefSeq" id="WP_102245582.1">
    <property type="nucleotide sequence ID" value="NZ_CP025682.1"/>
</dbReference>
<keyword evidence="3" id="KW-1185">Reference proteome</keyword>
<dbReference type="OrthoDB" id="9811543at2"/>
<evidence type="ECO:0000313" key="3">
    <source>
        <dbReference type="Proteomes" id="UP000242205"/>
    </source>
</evidence>